<dbReference type="GO" id="GO:0071973">
    <property type="term" value="P:bacterial-type flagellum-dependent cell motility"/>
    <property type="evidence" value="ECO:0007669"/>
    <property type="project" value="InterPro"/>
</dbReference>
<proteinExistence type="inferred from homology"/>
<dbReference type="AlphaFoldDB" id="A0A8H9N1C4"/>
<dbReference type="Pfam" id="PF02050">
    <property type="entry name" value="FliJ"/>
    <property type="match status" value="1"/>
</dbReference>
<dbReference type="GO" id="GO:0044781">
    <property type="term" value="P:bacterial-type flagellum organization"/>
    <property type="evidence" value="ECO:0007669"/>
    <property type="project" value="UniProtKB-KW"/>
</dbReference>
<dbReference type="GO" id="GO:0015031">
    <property type="term" value="P:protein transport"/>
    <property type="evidence" value="ECO:0007669"/>
    <property type="project" value="UniProtKB-KW"/>
</dbReference>
<reference evidence="12" key="2">
    <citation type="submission" date="2019-01" db="EMBL/GenBank/DDBJ databases">
        <authorList>
            <consortium name="NCBI Pathogen Detection Project"/>
        </authorList>
    </citation>
    <scope>NUCLEOTIDE SEQUENCE</scope>
    <source>
        <strain evidence="12">BCW_3452</strain>
    </source>
</reference>
<gene>
    <name evidence="12" type="ORF">I7730_14330</name>
</gene>
<comment type="caution">
    <text evidence="12">The sequence shown here is derived from an EMBL/GenBank/DDBJ whole genome shotgun (WGS) entry which is preliminary data.</text>
</comment>
<keyword evidence="11" id="KW-0175">Coiled coil</keyword>
<keyword evidence="5" id="KW-1003">Cell membrane</keyword>
<keyword evidence="10" id="KW-1006">Bacterial flagellum protein export</keyword>
<dbReference type="InterPro" id="IPR053716">
    <property type="entry name" value="Flag_assembly_chemotaxis_eff"/>
</dbReference>
<evidence type="ECO:0000256" key="2">
    <source>
        <dbReference type="ARBA" id="ARBA00010004"/>
    </source>
</evidence>
<keyword evidence="9" id="KW-0472">Membrane</keyword>
<dbReference type="GO" id="GO:0005886">
    <property type="term" value="C:plasma membrane"/>
    <property type="evidence" value="ECO:0007669"/>
    <property type="project" value="UniProtKB-SubCell"/>
</dbReference>
<sequence>MEAENAKRKLKTFILLLEKADEEVGFAQHLLKQTRERYEENERNIQLLELEVDRINKTLQSKQVSVYALKTSMYFSGQLNSGIGFCLSERERISKEFEMRKGTLNKAYRRSFGIKSLIEKNEQIILDAEQKKEQEMIDDISLLRVL</sequence>
<reference evidence="12" key="1">
    <citation type="journal article" date="2018" name="Genome Biol.">
        <title>SKESA: strategic k-mer extension for scrupulous assemblies.</title>
        <authorList>
            <person name="Souvorov A."/>
            <person name="Agarwala R."/>
            <person name="Lipman D.J."/>
        </authorList>
    </citation>
    <scope>NUCLEOTIDE SEQUENCE</scope>
    <source>
        <strain evidence="12">BCW_3452</strain>
    </source>
</reference>
<name>A0A8H9N1C4_VIBVL</name>
<evidence type="ECO:0000256" key="4">
    <source>
        <dbReference type="ARBA" id="ARBA00022448"/>
    </source>
</evidence>
<evidence type="ECO:0000313" key="12">
    <source>
        <dbReference type="EMBL" id="HAS8540964.1"/>
    </source>
</evidence>
<comment type="subcellular location">
    <subcellularLocation>
        <location evidence="1">Cell membrane</location>
        <topology evidence="1">Peripheral membrane protein</topology>
        <orientation evidence="1">Cytoplasmic side</orientation>
    </subcellularLocation>
</comment>
<dbReference type="EMBL" id="DACRBY010000017">
    <property type="protein sequence ID" value="HAS8540964.1"/>
    <property type="molecule type" value="Genomic_DNA"/>
</dbReference>
<dbReference type="Proteomes" id="UP000863257">
    <property type="component" value="Unassembled WGS sequence"/>
</dbReference>
<protein>
    <recommendedName>
        <fullName evidence="3">Flagellar FliJ protein</fullName>
    </recommendedName>
</protein>
<evidence type="ECO:0000256" key="3">
    <source>
        <dbReference type="ARBA" id="ARBA00020392"/>
    </source>
</evidence>
<dbReference type="InterPro" id="IPR012823">
    <property type="entry name" value="Flagell_FliJ"/>
</dbReference>
<keyword evidence="4" id="KW-0813">Transport</keyword>
<keyword evidence="7" id="KW-1005">Bacterial flagellum biogenesis</keyword>
<keyword evidence="6" id="KW-0145">Chemotaxis</keyword>
<evidence type="ECO:0000256" key="7">
    <source>
        <dbReference type="ARBA" id="ARBA00022795"/>
    </source>
</evidence>
<comment type="similarity">
    <text evidence="2">Belongs to the FliJ family.</text>
</comment>
<dbReference type="GO" id="GO:0009288">
    <property type="term" value="C:bacterial-type flagellum"/>
    <property type="evidence" value="ECO:0007669"/>
    <property type="project" value="InterPro"/>
</dbReference>
<evidence type="ECO:0000256" key="6">
    <source>
        <dbReference type="ARBA" id="ARBA00022500"/>
    </source>
</evidence>
<feature type="coiled-coil region" evidence="11">
    <location>
        <begin position="3"/>
        <end position="58"/>
    </location>
</feature>
<keyword evidence="8" id="KW-0653">Protein transport</keyword>
<evidence type="ECO:0000256" key="5">
    <source>
        <dbReference type="ARBA" id="ARBA00022475"/>
    </source>
</evidence>
<evidence type="ECO:0000256" key="1">
    <source>
        <dbReference type="ARBA" id="ARBA00004413"/>
    </source>
</evidence>
<evidence type="ECO:0000256" key="9">
    <source>
        <dbReference type="ARBA" id="ARBA00023136"/>
    </source>
</evidence>
<dbReference type="Gene3D" id="1.10.287.1700">
    <property type="match status" value="1"/>
</dbReference>
<accession>A0A8H9N1C4</accession>
<evidence type="ECO:0000256" key="8">
    <source>
        <dbReference type="ARBA" id="ARBA00022927"/>
    </source>
</evidence>
<dbReference type="GO" id="GO:0006935">
    <property type="term" value="P:chemotaxis"/>
    <property type="evidence" value="ECO:0007669"/>
    <property type="project" value="UniProtKB-KW"/>
</dbReference>
<evidence type="ECO:0000256" key="10">
    <source>
        <dbReference type="ARBA" id="ARBA00023225"/>
    </source>
</evidence>
<organism evidence="12">
    <name type="scientific">Vibrio vulnificus</name>
    <dbReference type="NCBI Taxonomy" id="672"/>
    <lineage>
        <taxon>Bacteria</taxon>
        <taxon>Pseudomonadati</taxon>
        <taxon>Pseudomonadota</taxon>
        <taxon>Gammaproteobacteria</taxon>
        <taxon>Vibrionales</taxon>
        <taxon>Vibrionaceae</taxon>
        <taxon>Vibrio</taxon>
    </lineage>
</organism>
<evidence type="ECO:0000256" key="11">
    <source>
        <dbReference type="SAM" id="Coils"/>
    </source>
</evidence>